<protein>
    <recommendedName>
        <fullName evidence="1">DUF3447 domain-containing protein</fullName>
    </recommendedName>
</protein>
<keyword evidence="3" id="KW-1185">Reference proteome</keyword>
<accession>A2EKX4</accession>
<gene>
    <name evidence="2" type="ORF">TVAG_211330</name>
</gene>
<dbReference type="EMBL" id="DS113417">
    <property type="protein sequence ID" value="EAY06682.1"/>
    <property type="molecule type" value="Genomic_DNA"/>
</dbReference>
<proteinExistence type="predicted"/>
<evidence type="ECO:0000259" key="1">
    <source>
        <dbReference type="Pfam" id="PF11929"/>
    </source>
</evidence>
<dbReference type="SUPFAM" id="SSF48403">
    <property type="entry name" value="Ankyrin repeat"/>
    <property type="match status" value="1"/>
</dbReference>
<dbReference type="InterPro" id="IPR036770">
    <property type="entry name" value="Ankyrin_rpt-contain_sf"/>
</dbReference>
<dbReference type="KEGG" id="tva:4764562"/>
<evidence type="ECO:0000313" key="3">
    <source>
        <dbReference type="Proteomes" id="UP000001542"/>
    </source>
</evidence>
<dbReference type="PANTHER" id="PTHR24159">
    <property type="match status" value="1"/>
</dbReference>
<dbReference type="VEuPathDB" id="TrichDB:TVAG_211330"/>
<dbReference type="SMR" id="A2EKX4"/>
<evidence type="ECO:0000313" key="2">
    <source>
        <dbReference type="EMBL" id="EAY06682.1"/>
    </source>
</evidence>
<dbReference type="InterPro" id="IPR020683">
    <property type="entry name" value="DUF3447"/>
</dbReference>
<organism evidence="2 3">
    <name type="scientific">Trichomonas vaginalis (strain ATCC PRA-98 / G3)</name>
    <dbReference type="NCBI Taxonomy" id="412133"/>
    <lineage>
        <taxon>Eukaryota</taxon>
        <taxon>Metamonada</taxon>
        <taxon>Parabasalia</taxon>
        <taxon>Trichomonadida</taxon>
        <taxon>Trichomonadidae</taxon>
        <taxon>Trichomonas</taxon>
    </lineage>
</organism>
<dbReference type="VEuPathDB" id="TrichDB:TVAGG3_1014370"/>
<dbReference type="PANTHER" id="PTHR24159:SF5">
    <property type="entry name" value="ANK_REP_REGION DOMAIN-CONTAINING PROTEIN"/>
    <property type="match status" value="1"/>
</dbReference>
<feature type="domain" description="DUF3447" evidence="1">
    <location>
        <begin position="191"/>
        <end position="253"/>
    </location>
</feature>
<sequence>MSSSEQEESYMNLSNIELIEEIKYPDRASKIIWSINSNNILPVSSEIIELIQNNKITVQMVRNLLEKFSYIRRKDINLFAELYVQLLNGCPQMVYTEHSNLSKLIYYKRHESDKYNSEVEEVLNLYPKDSPLYYIAWDKVDDLKTKFPNLDVNKNFHFSYSSLDCALEYGSELCFNYLRNLGAKYNQFSESYAVKGGNINIMSQMLEDGLSFYCMIDYALNYHNFEIAEYLRSNLGQYSHSISGCMNYGNFDFASYLLSNGADVDRGFNFFLFISIFVL</sequence>
<dbReference type="RefSeq" id="XP_001318905.1">
    <property type="nucleotide sequence ID" value="XM_001318870.1"/>
</dbReference>
<dbReference type="AlphaFoldDB" id="A2EKX4"/>
<dbReference type="InParanoid" id="A2EKX4"/>
<dbReference type="Gene3D" id="1.25.40.20">
    <property type="entry name" value="Ankyrin repeat-containing domain"/>
    <property type="match status" value="1"/>
</dbReference>
<dbReference type="Pfam" id="PF11929">
    <property type="entry name" value="DUF3447"/>
    <property type="match status" value="1"/>
</dbReference>
<dbReference type="Proteomes" id="UP000001542">
    <property type="component" value="Unassembled WGS sequence"/>
</dbReference>
<reference evidence="2" key="2">
    <citation type="journal article" date="2007" name="Science">
        <title>Draft genome sequence of the sexually transmitted pathogen Trichomonas vaginalis.</title>
        <authorList>
            <person name="Carlton J.M."/>
            <person name="Hirt R.P."/>
            <person name="Silva J.C."/>
            <person name="Delcher A.L."/>
            <person name="Schatz M."/>
            <person name="Zhao Q."/>
            <person name="Wortman J.R."/>
            <person name="Bidwell S.L."/>
            <person name="Alsmark U.C.M."/>
            <person name="Besteiro S."/>
            <person name="Sicheritz-Ponten T."/>
            <person name="Noel C.J."/>
            <person name="Dacks J.B."/>
            <person name="Foster P.G."/>
            <person name="Simillion C."/>
            <person name="Van de Peer Y."/>
            <person name="Miranda-Saavedra D."/>
            <person name="Barton G.J."/>
            <person name="Westrop G.D."/>
            <person name="Mueller S."/>
            <person name="Dessi D."/>
            <person name="Fiori P.L."/>
            <person name="Ren Q."/>
            <person name="Paulsen I."/>
            <person name="Zhang H."/>
            <person name="Bastida-Corcuera F.D."/>
            <person name="Simoes-Barbosa A."/>
            <person name="Brown M.T."/>
            <person name="Hayes R.D."/>
            <person name="Mukherjee M."/>
            <person name="Okumura C.Y."/>
            <person name="Schneider R."/>
            <person name="Smith A.J."/>
            <person name="Vanacova S."/>
            <person name="Villalvazo M."/>
            <person name="Haas B.J."/>
            <person name="Pertea M."/>
            <person name="Feldblyum T.V."/>
            <person name="Utterback T.R."/>
            <person name="Shu C.L."/>
            <person name="Osoegawa K."/>
            <person name="de Jong P.J."/>
            <person name="Hrdy I."/>
            <person name="Horvathova L."/>
            <person name="Zubacova Z."/>
            <person name="Dolezal P."/>
            <person name="Malik S.B."/>
            <person name="Logsdon J.M. Jr."/>
            <person name="Henze K."/>
            <person name="Gupta A."/>
            <person name="Wang C.C."/>
            <person name="Dunne R.L."/>
            <person name="Upcroft J.A."/>
            <person name="Upcroft P."/>
            <person name="White O."/>
            <person name="Salzberg S.L."/>
            <person name="Tang P."/>
            <person name="Chiu C.-H."/>
            <person name="Lee Y.-S."/>
            <person name="Embley T.M."/>
            <person name="Coombs G.H."/>
            <person name="Mottram J.C."/>
            <person name="Tachezy J."/>
            <person name="Fraser-Liggett C.M."/>
            <person name="Johnson P.J."/>
        </authorList>
    </citation>
    <scope>NUCLEOTIDE SEQUENCE [LARGE SCALE GENOMIC DNA]</scope>
    <source>
        <strain evidence="2">G3</strain>
    </source>
</reference>
<reference evidence="2" key="1">
    <citation type="submission" date="2006-10" db="EMBL/GenBank/DDBJ databases">
        <authorList>
            <person name="Amadeo P."/>
            <person name="Zhao Q."/>
            <person name="Wortman J."/>
            <person name="Fraser-Liggett C."/>
            <person name="Carlton J."/>
        </authorList>
    </citation>
    <scope>NUCLEOTIDE SEQUENCE</scope>
    <source>
        <strain evidence="2">G3</strain>
    </source>
</reference>
<name>A2EKX4_TRIV3</name>